<dbReference type="GO" id="GO:0004523">
    <property type="term" value="F:RNA-DNA hybrid ribonuclease activity"/>
    <property type="evidence" value="ECO:0007669"/>
    <property type="project" value="InterPro"/>
</dbReference>
<sequence>MTGSATPSRVVVEADGGSRGNPGPAAYGALLRDADTGALIAEDGATLGVATNNVAEYSGLLAGLRLARDHAPGAVVEVRMDSKLVVEQMSGRWKIKHPDMRPLALEARELAPPGTTYTWVPRAQNAHADRLANEALDGVAEGVRLPGGTAVGGVGRAPDPTRGGDEAQPASAQAQQRGWSPAGGPPTTLVLVRHGVTAHTQAKRFSGGLGGADPALSDEGRAQVRAVGEWLAPLADRVDAVLTSPVRRTVESAEVLAALLGDHEVVPEPGFAEMEFGRWDGLTFAEVRERDPEALDAWLAATDVPPPGGESFAEVRERVAAALERVLRGHAGRTVVVASHVTPIKVLVAQALGAPLEALYRMELAPASVTVIAYHPDPDAPAEPVPGHRPSLRLFNGRATAL</sequence>
<proteinExistence type="predicted"/>
<dbReference type="CDD" id="cd07040">
    <property type="entry name" value="HP"/>
    <property type="match status" value="1"/>
</dbReference>
<keyword evidence="7" id="KW-1185">Reference proteome</keyword>
<dbReference type="InterPro" id="IPR050275">
    <property type="entry name" value="PGM_Phosphatase"/>
</dbReference>
<dbReference type="Gene3D" id="3.40.50.1240">
    <property type="entry name" value="Phosphoglycerate mutase-like"/>
    <property type="match status" value="1"/>
</dbReference>
<dbReference type="InterPro" id="IPR012337">
    <property type="entry name" value="RNaseH-like_sf"/>
</dbReference>
<dbReference type="PROSITE" id="PS50879">
    <property type="entry name" value="RNASE_H_1"/>
    <property type="match status" value="1"/>
</dbReference>
<dbReference type="InterPro" id="IPR014636">
    <property type="entry name" value="RNaseH/PGlycerate_mutase"/>
</dbReference>
<dbReference type="GO" id="GO:0003676">
    <property type="term" value="F:nucleic acid binding"/>
    <property type="evidence" value="ECO:0007669"/>
    <property type="project" value="InterPro"/>
</dbReference>
<dbReference type="SUPFAM" id="SSF53098">
    <property type="entry name" value="Ribonuclease H-like"/>
    <property type="match status" value="1"/>
</dbReference>
<dbReference type="SUPFAM" id="SSF53254">
    <property type="entry name" value="Phosphoglycerate mutase-like"/>
    <property type="match status" value="1"/>
</dbReference>
<dbReference type="PIRSF" id="PIRSF036922">
    <property type="entry name" value="RNaseH_PGAM"/>
    <property type="match status" value="1"/>
</dbReference>
<dbReference type="EMBL" id="JACCAC010000001">
    <property type="protein sequence ID" value="NYG55601.1"/>
    <property type="molecule type" value="Genomic_DNA"/>
</dbReference>
<evidence type="ECO:0000313" key="6">
    <source>
        <dbReference type="EMBL" id="NYG55601.1"/>
    </source>
</evidence>
<feature type="active site" description="Proton donor/acceptor; for phosphatase activity" evidence="1">
    <location>
        <position position="273"/>
    </location>
</feature>
<protein>
    <submittedName>
        <fullName evidence="6">Putative phosphoglycerate mutase</fullName>
        <ecNumber evidence="6">5.4.2.12</ecNumber>
    </submittedName>
</protein>
<evidence type="ECO:0000259" key="5">
    <source>
        <dbReference type="PROSITE" id="PS50879"/>
    </source>
</evidence>
<dbReference type="PANTHER" id="PTHR48100:SF1">
    <property type="entry name" value="HISTIDINE PHOSPHATASE FAMILY PROTEIN-RELATED"/>
    <property type="match status" value="1"/>
</dbReference>
<feature type="domain" description="RNase H type-1" evidence="5">
    <location>
        <begin position="6"/>
        <end position="145"/>
    </location>
</feature>
<dbReference type="InterPro" id="IPR013078">
    <property type="entry name" value="His_Pase_superF_clade-1"/>
</dbReference>
<gene>
    <name evidence="6" type="ORF">BJ989_001905</name>
</gene>
<dbReference type="InterPro" id="IPR036397">
    <property type="entry name" value="RNaseH_sf"/>
</dbReference>
<dbReference type="SMART" id="SM00855">
    <property type="entry name" value="PGAM"/>
    <property type="match status" value="1"/>
</dbReference>
<evidence type="ECO:0000256" key="4">
    <source>
        <dbReference type="SAM" id="MobiDB-lite"/>
    </source>
</evidence>
<feature type="region of interest" description="Disordered" evidence="4">
    <location>
        <begin position="147"/>
        <end position="185"/>
    </location>
</feature>
<dbReference type="GO" id="GO:0005737">
    <property type="term" value="C:cytoplasm"/>
    <property type="evidence" value="ECO:0007669"/>
    <property type="project" value="TreeGrafter"/>
</dbReference>
<feature type="binding site" evidence="3">
    <location>
        <position position="248"/>
    </location>
    <ligand>
        <name>substrate</name>
    </ligand>
</feature>
<dbReference type="Pfam" id="PF00300">
    <property type="entry name" value="His_Phos_1"/>
    <property type="match status" value="1"/>
</dbReference>
<dbReference type="Gene3D" id="3.30.420.10">
    <property type="entry name" value="Ribonuclease H-like superfamily/Ribonuclease H"/>
    <property type="match status" value="1"/>
</dbReference>
<dbReference type="GO" id="GO:0016791">
    <property type="term" value="F:phosphatase activity"/>
    <property type="evidence" value="ECO:0007669"/>
    <property type="project" value="TreeGrafter"/>
</dbReference>
<keyword evidence="6" id="KW-0413">Isomerase</keyword>
<dbReference type="InterPro" id="IPR029033">
    <property type="entry name" value="His_PPase_superfam"/>
</dbReference>
<name>A0A7Y9UMN7_9ACTN</name>
<reference evidence="6 7" key="1">
    <citation type="submission" date="2020-07" db="EMBL/GenBank/DDBJ databases">
        <title>Sequencing the genomes of 1000 actinobacteria strains.</title>
        <authorList>
            <person name="Klenk H.-P."/>
        </authorList>
    </citation>
    <scope>NUCLEOTIDE SEQUENCE [LARGE SCALE GENOMIC DNA]</scope>
    <source>
        <strain evidence="6 7">DSM 24552</strain>
    </source>
</reference>
<feature type="active site" description="Proton donor/acceptor" evidence="2">
    <location>
        <position position="273"/>
    </location>
</feature>
<evidence type="ECO:0000313" key="7">
    <source>
        <dbReference type="Proteomes" id="UP000544110"/>
    </source>
</evidence>
<dbReference type="PANTHER" id="PTHR48100">
    <property type="entry name" value="BROAD-SPECIFICITY PHOSPHATASE YOR283W-RELATED"/>
    <property type="match status" value="1"/>
</dbReference>
<evidence type="ECO:0000256" key="2">
    <source>
        <dbReference type="PIRSR" id="PIRSR613078-1"/>
    </source>
</evidence>
<dbReference type="NCBIfam" id="NF005567">
    <property type="entry name" value="PRK07238.1"/>
    <property type="match status" value="1"/>
</dbReference>
<dbReference type="EC" id="5.4.2.12" evidence="6"/>
<organism evidence="6 7">
    <name type="scientific">Nocardioides perillae</name>
    <dbReference type="NCBI Taxonomy" id="1119534"/>
    <lineage>
        <taxon>Bacteria</taxon>
        <taxon>Bacillati</taxon>
        <taxon>Actinomycetota</taxon>
        <taxon>Actinomycetes</taxon>
        <taxon>Propionibacteriales</taxon>
        <taxon>Nocardioidaceae</taxon>
        <taxon>Nocardioides</taxon>
    </lineage>
</organism>
<feature type="active site" description="Tele-phosphohistidine intermediate" evidence="1">
    <location>
        <position position="194"/>
    </location>
</feature>
<dbReference type="InterPro" id="IPR002156">
    <property type="entry name" value="RNaseH_domain"/>
</dbReference>
<dbReference type="GO" id="GO:0004619">
    <property type="term" value="F:phosphoglycerate mutase activity"/>
    <property type="evidence" value="ECO:0007669"/>
    <property type="project" value="UniProtKB-EC"/>
</dbReference>
<dbReference type="RefSeq" id="WP_179518017.1">
    <property type="nucleotide sequence ID" value="NZ_JACCAC010000001.1"/>
</dbReference>
<dbReference type="Proteomes" id="UP000544110">
    <property type="component" value="Unassembled WGS sequence"/>
</dbReference>
<evidence type="ECO:0000256" key="3">
    <source>
        <dbReference type="PIRSR" id="PIRSR613078-2"/>
    </source>
</evidence>
<evidence type="ECO:0000256" key="1">
    <source>
        <dbReference type="PIRSR" id="PIRSR036922-1"/>
    </source>
</evidence>
<dbReference type="AlphaFoldDB" id="A0A7Y9UMN7"/>
<accession>A0A7Y9UMN7</accession>
<dbReference type="CDD" id="cd09279">
    <property type="entry name" value="RNase_HI_like"/>
    <property type="match status" value="1"/>
</dbReference>
<comment type="caution">
    <text evidence="6">The sequence shown here is derived from an EMBL/GenBank/DDBJ whole genome shotgun (WGS) entry which is preliminary data.</text>
</comment>
<dbReference type="Pfam" id="PF13456">
    <property type="entry name" value="RVT_3"/>
    <property type="match status" value="1"/>
</dbReference>